<dbReference type="OrthoDB" id="1434596at2759"/>
<accession>A0A5A7UI64</accession>
<gene>
    <name evidence="2" type="ORF">E6C27_scaffold131G002120</name>
</gene>
<dbReference type="EMBL" id="SSTE01008862">
    <property type="protein sequence ID" value="KAA0054257.1"/>
    <property type="molecule type" value="Genomic_DNA"/>
</dbReference>
<dbReference type="AlphaFoldDB" id="A0A5A7UI64"/>
<name>A0A5A7UI64_CUCMM</name>
<sequence length="116" mass="13422">MYHRFRSREHDTSCARFLAIKQEGTVKEYLQRFEELAAPLPEMAEDVLEGTFTNGPDPRIRTEVFSMWVVGLEDMMEAAQLAEEKVEVAKNGPNPYLKETKIAQKFTPKKFGKPYH</sequence>
<dbReference type="InterPro" id="IPR005162">
    <property type="entry name" value="Retrotrans_gag_dom"/>
</dbReference>
<proteinExistence type="predicted"/>
<evidence type="ECO:0000313" key="3">
    <source>
        <dbReference type="Proteomes" id="UP000321393"/>
    </source>
</evidence>
<evidence type="ECO:0000259" key="1">
    <source>
        <dbReference type="Pfam" id="PF03732"/>
    </source>
</evidence>
<dbReference type="Pfam" id="PF03732">
    <property type="entry name" value="Retrotrans_gag"/>
    <property type="match status" value="1"/>
</dbReference>
<dbReference type="Proteomes" id="UP000321393">
    <property type="component" value="Unassembled WGS sequence"/>
</dbReference>
<organism evidence="2 3">
    <name type="scientific">Cucumis melo var. makuwa</name>
    <name type="common">Oriental melon</name>
    <dbReference type="NCBI Taxonomy" id="1194695"/>
    <lineage>
        <taxon>Eukaryota</taxon>
        <taxon>Viridiplantae</taxon>
        <taxon>Streptophyta</taxon>
        <taxon>Embryophyta</taxon>
        <taxon>Tracheophyta</taxon>
        <taxon>Spermatophyta</taxon>
        <taxon>Magnoliopsida</taxon>
        <taxon>eudicotyledons</taxon>
        <taxon>Gunneridae</taxon>
        <taxon>Pentapetalae</taxon>
        <taxon>rosids</taxon>
        <taxon>fabids</taxon>
        <taxon>Cucurbitales</taxon>
        <taxon>Cucurbitaceae</taxon>
        <taxon>Benincaseae</taxon>
        <taxon>Cucumis</taxon>
    </lineage>
</organism>
<protein>
    <submittedName>
        <fullName evidence="2">Ty3-gypsy retrotransposon protein</fullName>
    </submittedName>
</protein>
<comment type="caution">
    <text evidence="2">The sequence shown here is derived from an EMBL/GenBank/DDBJ whole genome shotgun (WGS) entry which is preliminary data.</text>
</comment>
<reference evidence="2 3" key="1">
    <citation type="submission" date="2019-08" db="EMBL/GenBank/DDBJ databases">
        <title>Draft genome sequences of two oriental melons (Cucumis melo L. var makuwa).</title>
        <authorList>
            <person name="Kwon S.-Y."/>
        </authorList>
    </citation>
    <scope>NUCLEOTIDE SEQUENCE [LARGE SCALE GENOMIC DNA]</scope>
    <source>
        <strain evidence="3">cv. SW 3</strain>
        <tissue evidence="2">Leaf</tissue>
    </source>
</reference>
<feature type="domain" description="Retrotransposon gag" evidence="1">
    <location>
        <begin position="3"/>
        <end position="55"/>
    </location>
</feature>
<evidence type="ECO:0000313" key="2">
    <source>
        <dbReference type="EMBL" id="KAA0054257.1"/>
    </source>
</evidence>